<evidence type="ECO:0000313" key="3">
    <source>
        <dbReference type="Proteomes" id="UP001279410"/>
    </source>
</evidence>
<comment type="caution">
    <text evidence="2">The sequence shown here is derived from an EMBL/GenBank/DDBJ whole genome shotgun (WGS) entry which is preliminary data.</text>
</comment>
<dbReference type="Proteomes" id="UP001279410">
    <property type="component" value="Unassembled WGS sequence"/>
</dbReference>
<dbReference type="Gene3D" id="1.20.1220.12">
    <property type="entry name" value="Malate synthase, domain III"/>
    <property type="match status" value="1"/>
</dbReference>
<name>A0AAD3RJN6_LATJO</name>
<dbReference type="AlphaFoldDB" id="A0AAD3RJN6"/>
<dbReference type="FunFam" id="1.20.1220.12:FF:000001">
    <property type="entry name" value="Malate synthase"/>
    <property type="match status" value="1"/>
</dbReference>
<dbReference type="InterPro" id="IPR046363">
    <property type="entry name" value="MS_N_TIM-barrel_dom"/>
</dbReference>
<dbReference type="PANTHER" id="PTHR42902:SF2">
    <property type="entry name" value="MALATE SYNTHASE"/>
    <property type="match status" value="1"/>
</dbReference>
<dbReference type="InterPro" id="IPR011076">
    <property type="entry name" value="Malate_synth_sf"/>
</dbReference>
<proteinExistence type="predicted"/>
<dbReference type="PANTHER" id="PTHR42902">
    <property type="entry name" value="MALATE SYNTHASE"/>
    <property type="match status" value="1"/>
</dbReference>
<dbReference type="GO" id="GO:0006097">
    <property type="term" value="P:glyoxylate cycle"/>
    <property type="evidence" value="ECO:0007669"/>
    <property type="project" value="InterPro"/>
</dbReference>
<accession>A0AAD3RJN6</accession>
<dbReference type="EMBL" id="BRZM01001345">
    <property type="protein sequence ID" value="GLD72989.1"/>
    <property type="molecule type" value="Genomic_DNA"/>
</dbReference>
<gene>
    <name evidence="2" type="ORF">AKAME5_002431400</name>
</gene>
<dbReference type="GO" id="GO:0004474">
    <property type="term" value="F:malate synthase activity"/>
    <property type="evidence" value="ECO:0007669"/>
    <property type="project" value="InterPro"/>
</dbReference>
<dbReference type="GO" id="GO:0005737">
    <property type="term" value="C:cytoplasm"/>
    <property type="evidence" value="ECO:0007669"/>
    <property type="project" value="TreeGrafter"/>
</dbReference>
<evidence type="ECO:0000259" key="1">
    <source>
        <dbReference type="Pfam" id="PF20659"/>
    </source>
</evidence>
<dbReference type="Pfam" id="PF20659">
    <property type="entry name" value="MS_C"/>
    <property type="match status" value="1"/>
</dbReference>
<dbReference type="InterPro" id="IPR048355">
    <property type="entry name" value="MS_C"/>
</dbReference>
<protein>
    <recommendedName>
        <fullName evidence="1">Malate synthase C-terminal domain-containing protein</fullName>
    </recommendedName>
</protein>
<dbReference type="Gene3D" id="3.20.20.360">
    <property type="entry name" value="Malate synthase, domain 3"/>
    <property type="match status" value="1"/>
</dbReference>
<organism evidence="2 3">
    <name type="scientific">Lates japonicus</name>
    <name type="common">Japanese lates</name>
    <dbReference type="NCBI Taxonomy" id="270547"/>
    <lineage>
        <taxon>Eukaryota</taxon>
        <taxon>Metazoa</taxon>
        <taxon>Chordata</taxon>
        <taxon>Craniata</taxon>
        <taxon>Vertebrata</taxon>
        <taxon>Euteleostomi</taxon>
        <taxon>Actinopterygii</taxon>
        <taxon>Neopterygii</taxon>
        <taxon>Teleostei</taxon>
        <taxon>Neoteleostei</taxon>
        <taxon>Acanthomorphata</taxon>
        <taxon>Carangaria</taxon>
        <taxon>Carangaria incertae sedis</taxon>
        <taxon>Centropomidae</taxon>
        <taxon>Lates</taxon>
    </lineage>
</organism>
<reference evidence="2" key="1">
    <citation type="submission" date="2022-08" db="EMBL/GenBank/DDBJ databases">
        <title>Genome sequencing of akame (Lates japonicus).</title>
        <authorList>
            <person name="Hashiguchi Y."/>
            <person name="Takahashi H."/>
        </authorList>
    </citation>
    <scope>NUCLEOTIDE SEQUENCE</scope>
    <source>
        <strain evidence="2">Kochi</strain>
    </source>
</reference>
<keyword evidence="3" id="KW-1185">Reference proteome</keyword>
<dbReference type="InterPro" id="IPR006252">
    <property type="entry name" value="Malate_synthA"/>
</dbReference>
<sequence length="226" mass="25569">MAALLLPQDPLSESYRRVLATVTRLKLLEIKAGVDGFMVYDLNLIEPMQTLFRLHTEGDNQLHQLRNDVSVTPDDLLSMPSGGVTLYGLKYNIAVGVLFINAWLSGKGHFFFRGQVEDSATAEISRSQVWQWIRHQTQLEDDSRVVSRRLVTDLSREVMVELSTLGHNVGAKQGLHTAADMLLEVVLKRDFPEFITTYLNQDHTFLSSQSSAQVEAQHRHTHQSKL</sequence>
<evidence type="ECO:0000313" key="2">
    <source>
        <dbReference type="EMBL" id="GLD72989.1"/>
    </source>
</evidence>
<feature type="domain" description="Malate synthase C-terminal" evidence="1">
    <location>
        <begin position="85"/>
        <end position="201"/>
    </location>
</feature>
<dbReference type="InterPro" id="IPR044856">
    <property type="entry name" value="Malate_synth_C_sf"/>
</dbReference>
<dbReference type="SUPFAM" id="SSF51645">
    <property type="entry name" value="Malate synthase G"/>
    <property type="match status" value="1"/>
</dbReference>